<dbReference type="AlphaFoldDB" id="A0A024P9K5"/>
<dbReference type="Pfam" id="PF02789">
    <property type="entry name" value="Peptidase_M17_N"/>
    <property type="match status" value="1"/>
</dbReference>
<dbReference type="InterPro" id="IPR043472">
    <property type="entry name" value="Macro_dom-like"/>
</dbReference>
<dbReference type="EMBL" id="CCDI010000008">
    <property type="protein sequence ID" value="CDQ25625.1"/>
    <property type="molecule type" value="Genomic_DNA"/>
</dbReference>
<dbReference type="GO" id="GO:0070006">
    <property type="term" value="F:metalloaminopeptidase activity"/>
    <property type="evidence" value="ECO:0007669"/>
    <property type="project" value="InterPro"/>
</dbReference>
<dbReference type="InterPro" id="IPR008283">
    <property type="entry name" value="Peptidase_M17_N"/>
</dbReference>
<gene>
    <name evidence="2" type="ORF">BN983_03981</name>
</gene>
<feature type="domain" description="Peptidase M17 leucyl aminopeptidase N-terminal" evidence="1">
    <location>
        <begin position="15"/>
        <end position="96"/>
    </location>
</feature>
<proteinExistence type="predicted"/>
<keyword evidence="3" id="KW-1185">Reference proteome</keyword>
<reference evidence="2 3" key="2">
    <citation type="submission" date="2014-05" db="EMBL/GenBank/DDBJ databases">
        <title>Draft genome sequence of Halobacillus karajensis HK-03.</title>
        <authorList>
            <person name="Khelaifia S."/>
            <person name="Croce O."/>
            <person name="Lagier J.C."/>
            <person name="Raoult D."/>
        </authorList>
    </citation>
    <scope>NUCLEOTIDE SEQUENCE [LARGE SCALE GENOMIC DNA]</scope>
    <source>
        <strain evidence="2 3">HD-03</strain>
    </source>
</reference>
<dbReference type="GO" id="GO:0006508">
    <property type="term" value="P:proteolysis"/>
    <property type="evidence" value="ECO:0007669"/>
    <property type="project" value="InterPro"/>
</dbReference>
<organism evidence="2 3">
    <name type="scientific">Halobacillus karajensis</name>
    <dbReference type="NCBI Taxonomy" id="195088"/>
    <lineage>
        <taxon>Bacteria</taxon>
        <taxon>Bacillati</taxon>
        <taxon>Bacillota</taxon>
        <taxon>Bacilli</taxon>
        <taxon>Bacillales</taxon>
        <taxon>Bacillaceae</taxon>
        <taxon>Halobacillus</taxon>
    </lineage>
</organism>
<evidence type="ECO:0000313" key="3">
    <source>
        <dbReference type="Proteomes" id="UP000028868"/>
    </source>
</evidence>
<name>A0A024P9K5_9BACI</name>
<evidence type="ECO:0000259" key="1">
    <source>
        <dbReference type="Pfam" id="PF02789"/>
    </source>
</evidence>
<dbReference type="SUPFAM" id="SSF52949">
    <property type="entry name" value="Macro domain-like"/>
    <property type="match status" value="1"/>
</dbReference>
<comment type="caution">
    <text evidence="2">The sequence shown here is derived from an EMBL/GenBank/DDBJ whole genome shotgun (WGS) entry which is preliminary data.</text>
</comment>
<dbReference type="Gene3D" id="3.40.220.10">
    <property type="entry name" value="Leucine Aminopeptidase, subunit E, domain 1"/>
    <property type="match status" value="1"/>
</dbReference>
<dbReference type="RefSeq" id="WP_231622455.1">
    <property type="nucleotide sequence ID" value="NZ_CCDI010000008.1"/>
</dbReference>
<protein>
    <recommendedName>
        <fullName evidence="1">Peptidase M17 leucyl aminopeptidase N-terminal domain-containing protein</fullName>
    </recommendedName>
</protein>
<sequence length="99" mass="11718">MFTVTNEWNKGQTLMVGLFDEKEKKREVFRKIESLFGVDLRTYMETDDLSSHKNHIEKVLIPKNEGLVRIYFLGLGSSQNLGENNYRKMIGRLFKKNRF</sequence>
<reference evidence="3" key="1">
    <citation type="submission" date="2014-03" db="EMBL/GenBank/DDBJ databases">
        <authorList>
            <person name="Urmite Genomes U."/>
        </authorList>
    </citation>
    <scope>NUCLEOTIDE SEQUENCE [LARGE SCALE GENOMIC DNA]</scope>
    <source>
        <strain evidence="3">HD-03</strain>
    </source>
</reference>
<dbReference type="Proteomes" id="UP000028868">
    <property type="component" value="Unassembled WGS sequence"/>
</dbReference>
<evidence type="ECO:0000313" key="2">
    <source>
        <dbReference type="EMBL" id="CDQ25625.1"/>
    </source>
</evidence>
<accession>A0A024P9K5</accession>